<dbReference type="EMBL" id="JARLKZ010000016">
    <property type="protein sequence ID" value="MEC0242582.1"/>
    <property type="molecule type" value="Genomic_DNA"/>
</dbReference>
<evidence type="ECO:0000313" key="3">
    <source>
        <dbReference type="Proteomes" id="UP001344632"/>
    </source>
</evidence>
<evidence type="ECO:0000313" key="2">
    <source>
        <dbReference type="EMBL" id="MEC0242582.1"/>
    </source>
</evidence>
<keyword evidence="3" id="KW-1185">Reference proteome</keyword>
<accession>A0ABU6GS50</accession>
<protein>
    <recommendedName>
        <fullName evidence="4">Cardiolipin synthase N-terminal domain-containing protein</fullName>
    </recommendedName>
</protein>
<dbReference type="Proteomes" id="UP001344632">
    <property type="component" value="Unassembled WGS sequence"/>
</dbReference>
<keyword evidence="1" id="KW-1133">Transmembrane helix</keyword>
<feature type="transmembrane region" description="Helical" evidence="1">
    <location>
        <begin position="69"/>
        <end position="91"/>
    </location>
</feature>
<keyword evidence="1" id="KW-0812">Transmembrane</keyword>
<proteinExistence type="predicted"/>
<feature type="transmembrane region" description="Helical" evidence="1">
    <location>
        <begin position="36"/>
        <end position="62"/>
    </location>
</feature>
<keyword evidence="1" id="KW-0472">Membrane</keyword>
<gene>
    <name evidence="2" type="ORF">P4H66_22470</name>
</gene>
<evidence type="ECO:0008006" key="4">
    <source>
        <dbReference type="Google" id="ProtNLM"/>
    </source>
</evidence>
<dbReference type="RefSeq" id="WP_326090353.1">
    <property type="nucleotide sequence ID" value="NZ_JARLKZ010000016.1"/>
</dbReference>
<evidence type="ECO:0000256" key="1">
    <source>
        <dbReference type="SAM" id="Phobius"/>
    </source>
</evidence>
<reference evidence="2 3" key="1">
    <citation type="submission" date="2023-03" db="EMBL/GenBank/DDBJ databases">
        <title>Bacillus Genome Sequencing.</title>
        <authorList>
            <person name="Dunlap C."/>
        </authorList>
    </citation>
    <scope>NUCLEOTIDE SEQUENCE [LARGE SCALE GENOMIC DNA]</scope>
    <source>
        <strain evidence="2 3">BD-525</strain>
    </source>
</reference>
<name>A0ABU6GS50_9BACL</name>
<comment type="caution">
    <text evidence="2">The sequence shown here is derived from an EMBL/GenBank/DDBJ whole genome shotgun (WGS) entry which is preliminary data.</text>
</comment>
<feature type="transmembrane region" description="Helical" evidence="1">
    <location>
        <begin position="12"/>
        <end position="30"/>
    </location>
</feature>
<sequence>MKTFMIISQIIYLLFILPWLFIWGISFMGFDSGVSGGAIALVTIIGVYPLVVIVCSIIAWVLHKRKTRTAILINLIPMLWVIGIGGPVLYINLF</sequence>
<organism evidence="2 3">
    <name type="scientific">Paenibacillus dokdonensis</name>
    <dbReference type="NCBI Taxonomy" id="2567944"/>
    <lineage>
        <taxon>Bacteria</taxon>
        <taxon>Bacillati</taxon>
        <taxon>Bacillota</taxon>
        <taxon>Bacilli</taxon>
        <taxon>Bacillales</taxon>
        <taxon>Paenibacillaceae</taxon>
        <taxon>Paenibacillus</taxon>
    </lineage>
</organism>